<accession>A0AAV8SVF9</accession>
<dbReference type="InterPro" id="IPR053151">
    <property type="entry name" value="RNase_H-like"/>
</dbReference>
<dbReference type="AlphaFoldDB" id="A0AAV8SVF9"/>
<dbReference type="PANTHER" id="PTHR47723:SF20">
    <property type="entry name" value="RNASE H TYPE-1 DOMAIN-CONTAINING PROTEIN"/>
    <property type="match status" value="1"/>
</dbReference>
<protein>
    <recommendedName>
        <fullName evidence="3">RNase H type-1 domain-containing protein</fullName>
    </recommendedName>
</protein>
<organism evidence="1 2">
    <name type="scientific">Erythroxylum novogranatense</name>
    <dbReference type="NCBI Taxonomy" id="1862640"/>
    <lineage>
        <taxon>Eukaryota</taxon>
        <taxon>Viridiplantae</taxon>
        <taxon>Streptophyta</taxon>
        <taxon>Embryophyta</taxon>
        <taxon>Tracheophyta</taxon>
        <taxon>Spermatophyta</taxon>
        <taxon>Magnoliopsida</taxon>
        <taxon>eudicotyledons</taxon>
        <taxon>Gunneridae</taxon>
        <taxon>Pentapetalae</taxon>
        <taxon>rosids</taxon>
        <taxon>fabids</taxon>
        <taxon>Malpighiales</taxon>
        <taxon>Erythroxylaceae</taxon>
        <taxon>Erythroxylum</taxon>
    </lineage>
</organism>
<reference evidence="1 2" key="1">
    <citation type="submission" date="2021-09" db="EMBL/GenBank/DDBJ databases">
        <title>Genomic insights and catalytic innovation underlie evolution of tropane alkaloids biosynthesis.</title>
        <authorList>
            <person name="Wang Y.-J."/>
            <person name="Tian T."/>
            <person name="Huang J.-P."/>
            <person name="Huang S.-X."/>
        </authorList>
    </citation>
    <scope>NUCLEOTIDE SEQUENCE [LARGE SCALE GENOMIC DNA]</scope>
    <source>
        <strain evidence="1">KIB-2018</strain>
        <tissue evidence="1">Leaf</tissue>
    </source>
</reference>
<gene>
    <name evidence="1" type="ORF">K2173_024569</name>
</gene>
<keyword evidence="2" id="KW-1185">Reference proteome</keyword>
<dbReference type="PANTHER" id="PTHR47723">
    <property type="entry name" value="OS05G0353850 PROTEIN"/>
    <property type="match status" value="1"/>
</dbReference>
<dbReference type="Proteomes" id="UP001159364">
    <property type="component" value="Linkage Group LG09"/>
</dbReference>
<proteinExistence type="predicted"/>
<name>A0AAV8SVF9_9ROSI</name>
<evidence type="ECO:0008006" key="3">
    <source>
        <dbReference type="Google" id="ProtNLM"/>
    </source>
</evidence>
<evidence type="ECO:0000313" key="1">
    <source>
        <dbReference type="EMBL" id="KAJ8756023.1"/>
    </source>
</evidence>
<evidence type="ECO:0000313" key="2">
    <source>
        <dbReference type="Proteomes" id="UP001159364"/>
    </source>
</evidence>
<sequence>MNYSLVGKLSWRLHKESSALWAQCIIQKYMAGQLSWNNGVKARSSLIWKSIVKGFQILHKGVFMDVYNGKGTNFWLDNWLGDGPLIDLTLAKVDESDKSLPVSHFWVPGEGWNWQRLHGLVPVEVLNRMGTLLLMDDDIYFDNFAWKFNTHGEYSVSSGYDCISMRGVGVEHQVFGVPWDILFATAVWQIWKSRNNLVFNGQVDSVEALKKLVIEQASWTHRAWSGRDQFGQARTRFIKFVTWDYPPAGWVAINTDGSRTSSGVASCAVLLLQSDKKMPLFLRSLVQQCKEFLRRDWQVIVKKIFCEANRVADVLAKSAIAMSSGLHLVSRPPPQLSQDLYADMVGVVRQNEIEFNTNLPDPVGWIRIKTQNCVVWHKKTSRTSPEALAPTLDADLVSVTVLLVVPSNSGRYTRGFSHSSKNFAPSRLGWCLDQNAIFFV</sequence>
<dbReference type="EMBL" id="JAIWQS010000009">
    <property type="protein sequence ID" value="KAJ8756023.1"/>
    <property type="molecule type" value="Genomic_DNA"/>
</dbReference>
<comment type="caution">
    <text evidence="1">The sequence shown here is derived from an EMBL/GenBank/DDBJ whole genome shotgun (WGS) entry which is preliminary data.</text>
</comment>